<protein>
    <recommendedName>
        <fullName evidence="6">Major facilitator superfamily (MFS) profile domain-containing protein</fullName>
    </recommendedName>
</protein>
<keyword evidence="2 5" id="KW-0812">Transmembrane</keyword>
<comment type="caution">
    <text evidence="7">The sequence shown here is derived from an EMBL/GenBank/DDBJ whole genome shotgun (WGS) entry which is preliminary data.</text>
</comment>
<feature type="transmembrane region" description="Helical" evidence="5">
    <location>
        <begin position="239"/>
        <end position="260"/>
    </location>
</feature>
<feature type="transmembrane region" description="Helical" evidence="5">
    <location>
        <begin position="425"/>
        <end position="443"/>
    </location>
</feature>
<feature type="transmembrane region" description="Helical" evidence="5">
    <location>
        <begin position="449"/>
        <end position="472"/>
    </location>
</feature>
<feature type="transmembrane region" description="Helical" evidence="5">
    <location>
        <begin position="484"/>
        <end position="504"/>
    </location>
</feature>
<keyword evidence="3 5" id="KW-1133">Transmembrane helix</keyword>
<dbReference type="GO" id="GO:0016020">
    <property type="term" value="C:membrane"/>
    <property type="evidence" value="ECO:0007669"/>
    <property type="project" value="UniProtKB-SubCell"/>
</dbReference>
<keyword evidence="4 5" id="KW-0472">Membrane</keyword>
<feature type="transmembrane region" description="Helical" evidence="5">
    <location>
        <begin position="180"/>
        <end position="201"/>
    </location>
</feature>
<feature type="domain" description="Major facilitator superfamily (MFS) profile" evidence="6">
    <location>
        <begin position="55"/>
        <end position="538"/>
    </location>
</feature>
<feature type="transmembrane region" description="Helical" evidence="5">
    <location>
        <begin position="150"/>
        <end position="173"/>
    </location>
</feature>
<feature type="transmembrane region" description="Helical" evidence="5">
    <location>
        <begin position="207"/>
        <end position="227"/>
    </location>
</feature>
<feature type="transmembrane region" description="Helical" evidence="5">
    <location>
        <begin position="266"/>
        <end position="286"/>
    </location>
</feature>
<dbReference type="OrthoDB" id="6382114at2759"/>
<evidence type="ECO:0000256" key="5">
    <source>
        <dbReference type="SAM" id="Phobius"/>
    </source>
</evidence>
<evidence type="ECO:0000256" key="3">
    <source>
        <dbReference type="ARBA" id="ARBA00022989"/>
    </source>
</evidence>
<evidence type="ECO:0000313" key="8">
    <source>
        <dbReference type="Proteomes" id="UP000318571"/>
    </source>
</evidence>
<dbReference type="AlphaFoldDB" id="A0A553P5V9"/>
<organism evidence="7 8">
    <name type="scientific">Tigriopus californicus</name>
    <name type="common">Marine copepod</name>
    <dbReference type="NCBI Taxonomy" id="6832"/>
    <lineage>
        <taxon>Eukaryota</taxon>
        <taxon>Metazoa</taxon>
        <taxon>Ecdysozoa</taxon>
        <taxon>Arthropoda</taxon>
        <taxon>Crustacea</taxon>
        <taxon>Multicrustacea</taxon>
        <taxon>Hexanauplia</taxon>
        <taxon>Copepoda</taxon>
        <taxon>Harpacticoida</taxon>
        <taxon>Harpacticidae</taxon>
        <taxon>Tigriopus</taxon>
    </lineage>
</organism>
<feature type="transmembrane region" description="Helical" evidence="5">
    <location>
        <begin position="396"/>
        <end position="418"/>
    </location>
</feature>
<dbReference type="PROSITE" id="PS50850">
    <property type="entry name" value="MFS"/>
    <property type="match status" value="1"/>
</dbReference>
<gene>
    <name evidence="7" type="ORF">TCAL_07769</name>
</gene>
<dbReference type="STRING" id="6832.A0A553P5V9"/>
<evidence type="ECO:0000313" key="7">
    <source>
        <dbReference type="EMBL" id="TRY73068.1"/>
    </source>
</evidence>
<dbReference type="InterPro" id="IPR005828">
    <property type="entry name" value="MFS_sugar_transport-like"/>
</dbReference>
<evidence type="ECO:0000256" key="1">
    <source>
        <dbReference type="ARBA" id="ARBA00004141"/>
    </source>
</evidence>
<feature type="transmembrane region" description="Helical" evidence="5">
    <location>
        <begin position="55"/>
        <end position="78"/>
    </location>
</feature>
<dbReference type="OMA" id="CAIESME"/>
<name>A0A553P5V9_TIGCA</name>
<dbReference type="InterPro" id="IPR036259">
    <property type="entry name" value="MFS_trans_sf"/>
</dbReference>
<comment type="subcellular location">
    <subcellularLocation>
        <location evidence="1">Membrane</location>
        <topology evidence="1">Multi-pass membrane protein</topology>
    </subcellularLocation>
</comment>
<evidence type="ECO:0000256" key="2">
    <source>
        <dbReference type="ARBA" id="ARBA00022692"/>
    </source>
</evidence>
<dbReference type="SUPFAM" id="SSF103473">
    <property type="entry name" value="MFS general substrate transporter"/>
    <property type="match status" value="1"/>
</dbReference>
<dbReference type="EMBL" id="VCGU01000007">
    <property type="protein sequence ID" value="TRY73068.1"/>
    <property type="molecule type" value="Genomic_DNA"/>
</dbReference>
<reference evidence="7 8" key="1">
    <citation type="journal article" date="2018" name="Nat. Ecol. Evol.">
        <title>Genomic signatures of mitonuclear coevolution across populations of Tigriopus californicus.</title>
        <authorList>
            <person name="Barreto F.S."/>
            <person name="Watson E.T."/>
            <person name="Lima T.G."/>
            <person name="Willett C.S."/>
            <person name="Edmands S."/>
            <person name="Li W."/>
            <person name="Burton R.S."/>
        </authorList>
    </citation>
    <scope>NUCLEOTIDE SEQUENCE [LARGE SCALE GENOMIC DNA]</scope>
    <source>
        <strain evidence="7 8">San Diego</strain>
    </source>
</reference>
<accession>A0A553P5V9</accession>
<keyword evidence="8" id="KW-1185">Reference proteome</keyword>
<dbReference type="PANTHER" id="PTHR24064">
    <property type="entry name" value="SOLUTE CARRIER FAMILY 22 MEMBER"/>
    <property type="match status" value="1"/>
</dbReference>
<dbReference type="InterPro" id="IPR005829">
    <property type="entry name" value="Sugar_transporter_CS"/>
</dbReference>
<evidence type="ECO:0000256" key="4">
    <source>
        <dbReference type="ARBA" id="ARBA00023136"/>
    </source>
</evidence>
<evidence type="ECO:0000259" key="6">
    <source>
        <dbReference type="PROSITE" id="PS50850"/>
    </source>
</evidence>
<feature type="transmembrane region" description="Helical" evidence="5">
    <location>
        <begin position="367"/>
        <end position="384"/>
    </location>
</feature>
<dbReference type="Proteomes" id="UP000318571">
    <property type="component" value="Chromosome 3"/>
</dbReference>
<sequence length="551" mass="61234">MKQHLRDEKAFSQPRRQSVLPVPTLETIVERGDKNAIFEIILVDIGGFGKYQVSILLLASVASIVSACNHLAPIFLAFSPRFECTPSDSNGTSYVSESPSNDTSISSLFVNEPACFDPSGMDCQTFSYDRNIMTRSIVTHFNLVCARLPLLPLVSSTYMAGVMLTTIFSGFLSDRLGRRTIVLTLSSIHVIATFATCFATKSYLTFILARFFVGGTIHGTWVALFVITTEISIKSRRGLTGFVMNLGWNVGAIILTAVAYLSRDWVTMQLIFSGISLVTISYFFVIPESPRWLMERGKFEEAEVVLRKIAKYNGINVEFGHGASRFEGNMKALKLSSDVTERKHLTFRDTFQGVSHFCTYPIFRKRIALFGLPWFFVGMASYGIHFSVKLVEFDIFMMSIIKEIVIIISIACLLPVYTKFKRTHVVPLFFLLGGILGILFLAFPARFLLVRVGLLVLTQGLIVADFCLLDTFTPEAFSTDTRNFVLALLDGVSKTGTLIAPFIVDLGGYWYASAPPAIFGIFMVLTSVWIKFLLPETKGTPLKQSISDLAA</sequence>
<dbReference type="Pfam" id="PF00083">
    <property type="entry name" value="Sugar_tr"/>
    <property type="match status" value="1"/>
</dbReference>
<dbReference type="GO" id="GO:0022857">
    <property type="term" value="F:transmembrane transporter activity"/>
    <property type="evidence" value="ECO:0007669"/>
    <property type="project" value="InterPro"/>
</dbReference>
<dbReference type="Gene3D" id="1.20.1250.20">
    <property type="entry name" value="MFS general substrate transporter like domains"/>
    <property type="match status" value="1"/>
</dbReference>
<dbReference type="PROSITE" id="PS00216">
    <property type="entry name" value="SUGAR_TRANSPORT_1"/>
    <property type="match status" value="1"/>
</dbReference>
<feature type="transmembrane region" description="Helical" evidence="5">
    <location>
        <begin position="510"/>
        <end position="534"/>
    </location>
</feature>
<dbReference type="InterPro" id="IPR020846">
    <property type="entry name" value="MFS_dom"/>
</dbReference>
<proteinExistence type="predicted"/>